<dbReference type="Proteomes" id="UP000031666">
    <property type="component" value="Unassembled WGS sequence"/>
</dbReference>
<protein>
    <submittedName>
        <fullName evidence="1">Uncharacterized protein</fullName>
    </submittedName>
</protein>
<dbReference type="STRING" id="1481914.JCM19241_3983"/>
<reference evidence="1 2" key="2">
    <citation type="submission" date="2015-01" db="EMBL/GenBank/DDBJ databases">
        <authorList>
            <consortium name="NBRP consortium"/>
            <person name="Sawabe T."/>
            <person name="Meirelles P."/>
            <person name="Feng G."/>
            <person name="Sayaka M."/>
            <person name="Hattori M."/>
            <person name="Ohkuma M."/>
        </authorList>
    </citation>
    <scope>NUCLEOTIDE SEQUENCE [LARGE SCALE GENOMIC DNA]</scope>
    <source>
        <strain evidence="2">JCM 19241</strain>
    </source>
</reference>
<dbReference type="PROSITE" id="PS51257">
    <property type="entry name" value="PROKAR_LIPOPROTEIN"/>
    <property type="match status" value="1"/>
</dbReference>
<sequence>MKQGKKLYRTASVVFCSAILTACASLSAGNLFSHYSAQNRSVYQAVSSGDYLKAQEQLPESRAGDILDNMERGRIDFLAASYPESKSAFEASDRAVRQWQDQAVISISDTATSVGALAVNDNLTNYEPADYELGFCIFT</sequence>
<gene>
    <name evidence="1" type="ORF">JCM19241_3983</name>
</gene>
<proteinExistence type="predicted"/>
<evidence type="ECO:0000313" key="2">
    <source>
        <dbReference type="Proteomes" id="UP000031666"/>
    </source>
</evidence>
<organism evidence="1 2">
    <name type="scientific">Vibrio ishigakensis</name>
    <dbReference type="NCBI Taxonomy" id="1481914"/>
    <lineage>
        <taxon>Bacteria</taxon>
        <taxon>Pseudomonadati</taxon>
        <taxon>Pseudomonadota</taxon>
        <taxon>Gammaproteobacteria</taxon>
        <taxon>Vibrionales</taxon>
        <taxon>Vibrionaceae</taxon>
        <taxon>Vibrio</taxon>
    </lineage>
</organism>
<dbReference type="AlphaFoldDB" id="A0A0B8QCR8"/>
<reference evidence="1 2" key="1">
    <citation type="submission" date="2015-01" db="EMBL/GenBank/DDBJ databases">
        <title>Vibrio sp. C94 JCM 19241 whole genome shotgun sequence.</title>
        <authorList>
            <person name="Sawabe T."/>
            <person name="Meirelles P."/>
            <person name="Feng G."/>
            <person name="Sayaka M."/>
            <person name="Hattori M."/>
            <person name="Ohkuma M."/>
        </authorList>
    </citation>
    <scope>NUCLEOTIDE SEQUENCE [LARGE SCALE GENOMIC DNA]</scope>
    <source>
        <strain evidence="2">JCM 19241</strain>
    </source>
</reference>
<evidence type="ECO:0000313" key="1">
    <source>
        <dbReference type="EMBL" id="GAM76446.1"/>
    </source>
</evidence>
<name>A0A0B8QCR8_9VIBR</name>
<comment type="caution">
    <text evidence="1">The sequence shown here is derived from an EMBL/GenBank/DDBJ whole genome shotgun (WGS) entry which is preliminary data.</text>
</comment>
<dbReference type="EMBL" id="BBSC01000006">
    <property type="protein sequence ID" value="GAM76446.1"/>
    <property type="molecule type" value="Genomic_DNA"/>
</dbReference>
<accession>A0A0B8QCR8</accession>